<keyword evidence="2" id="KW-1185">Reference proteome</keyword>
<reference evidence="1 2" key="1">
    <citation type="journal article" date="2020" name="Nature">
        <title>Bacterial chemolithoautotrophy via manganese oxidation.</title>
        <authorList>
            <person name="Yu H."/>
            <person name="Leadbetter J.R."/>
        </authorList>
    </citation>
    <scope>NUCLEOTIDE SEQUENCE [LARGE SCALE GENOMIC DNA]</scope>
    <source>
        <strain evidence="1 2">RBP-1</strain>
    </source>
</reference>
<dbReference type="EMBL" id="VTOX01000007">
    <property type="protein sequence ID" value="NKE67620.1"/>
    <property type="molecule type" value="Genomic_DNA"/>
</dbReference>
<dbReference type="RefSeq" id="WP_168108753.1">
    <property type="nucleotide sequence ID" value="NZ_VTOX01000007.1"/>
</dbReference>
<gene>
    <name evidence="1" type="ORF">RAMLITH_17495</name>
</gene>
<protein>
    <submittedName>
        <fullName evidence="1">Uncharacterized protein</fullName>
    </submittedName>
</protein>
<comment type="caution">
    <text evidence="1">The sequence shown here is derived from an EMBL/GenBank/DDBJ whole genome shotgun (WGS) entry which is preliminary data.</text>
</comment>
<accession>A0A7X6DI87</accession>
<dbReference type="AlphaFoldDB" id="A0A7X6DI87"/>
<name>A0A7X6DI87_9BURK</name>
<evidence type="ECO:0000313" key="1">
    <source>
        <dbReference type="EMBL" id="NKE67620.1"/>
    </source>
</evidence>
<organism evidence="1 2">
    <name type="scientific">Ramlibacter lithotrophicus</name>
    <dbReference type="NCBI Taxonomy" id="2606681"/>
    <lineage>
        <taxon>Bacteria</taxon>
        <taxon>Pseudomonadati</taxon>
        <taxon>Pseudomonadota</taxon>
        <taxon>Betaproteobacteria</taxon>
        <taxon>Burkholderiales</taxon>
        <taxon>Comamonadaceae</taxon>
        <taxon>Ramlibacter</taxon>
    </lineage>
</organism>
<evidence type="ECO:0000313" key="2">
    <source>
        <dbReference type="Proteomes" id="UP000521868"/>
    </source>
</evidence>
<proteinExistence type="predicted"/>
<sequence length="109" mass="12443">MALTMTRTRTQTALTTLCRLIANVHGELEFIDWAMRLGEHQAYPVLEAKKQALEKQRDALYVTLRVFDPRLDPQTIGALNEWLKPFGRKVTTGAVRRYVRANMMPARGG</sequence>
<dbReference type="Proteomes" id="UP000521868">
    <property type="component" value="Unassembled WGS sequence"/>
</dbReference>